<feature type="transmembrane region" description="Helical" evidence="1">
    <location>
        <begin position="612"/>
        <end position="634"/>
    </location>
</feature>
<keyword evidence="1 5" id="KW-0812">Transmembrane</keyword>
<dbReference type="GeneID" id="100198771"/>
<gene>
    <name evidence="5" type="primary">LOC100198771</name>
</gene>
<dbReference type="PANTHER" id="PTHR14795">
    <property type="entry name" value="HELICASE RELATED"/>
    <property type="match status" value="1"/>
</dbReference>
<feature type="domain" description="TMEM62 Ig-like" evidence="3">
    <location>
        <begin position="336"/>
        <end position="431"/>
    </location>
</feature>
<organism evidence="4 5">
    <name type="scientific">Hydra vulgaris</name>
    <name type="common">Hydra</name>
    <name type="synonym">Hydra attenuata</name>
    <dbReference type="NCBI Taxonomy" id="6087"/>
    <lineage>
        <taxon>Eukaryota</taxon>
        <taxon>Metazoa</taxon>
        <taxon>Cnidaria</taxon>
        <taxon>Hydrozoa</taxon>
        <taxon>Hydroidolina</taxon>
        <taxon>Anthoathecata</taxon>
        <taxon>Aplanulata</taxon>
        <taxon>Hydridae</taxon>
        <taxon>Hydra</taxon>
    </lineage>
</organism>
<dbReference type="Proteomes" id="UP001652625">
    <property type="component" value="Chromosome 09"/>
</dbReference>
<evidence type="ECO:0000256" key="1">
    <source>
        <dbReference type="SAM" id="Phobius"/>
    </source>
</evidence>
<accession>A0ABM4CHV3</accession>
<dbReference type="InterPro" id="IPR056229">
    <property type="entry name" value="Ig_TMM62"/>
</dbReference>
<reference evidence="5" key="1">
    <citation type="submission" date="2025-08" db="UniProtKB">
        <authorList>
            <consortium name="RefSeq"/>
        </authorList>
    </citation>
    <scope>IDENTIFICATION</scope>
</reference>
<feature type="domain" description="Calcineurin-like phosphoesterase" evidence="2">
    <location>
        <begin position="83"/>
        <end position="286"/>
    </location>
</feature>
<dbReference type="RefSeq" id="XP_065661315.1">
    <property type="nucleotide sequence ID" value="XM_065805243.1"/>
</dbReference>
<dbReference type="Gene3D" id="3.60.21.10">
    <property type="match status" value="1"/>
</dbReference>
<dbReference type="InterPro" id="IPR029052">
    <property type="entry name" value="Metallo-depent_PP-like"/>
</dbReference>
<name>A0ABM4CHV3_HYDVU</name>
<dbReference type="Pfam" id="PF24384">
    <property type="entry name" value="Ig_TMM62"/>
    <property type="match status" value="1"/>
</dbReference>
<keyword evidence="1" id="KW-1133">Transmembrane helix</keyword>
<dbReference type="InterPro" id="IPR004843">
    <property type="entry name" value="Calcineurin-like_PHP"/>
</dbReference>
<dbReference type="PANTHER" id="PTHR14795:SF0">
    <property type="entry name" value="TRANSMEMBRANE PROTEIN 62"/>
    <property type="match status" value="1"/>
</dbReference>
<sequence>MVYFSVKCLKLKKKIKMRKYSMKNILCAFFPLLSVVFIFCVSWGIGTVMQICFNNNAEDLSDGFENKLSSSLQITDVNANMFWFVQISDIHISKFRSYDQVEDLKSFCLDYLSLIYPDVVIVTGDLTDAKDSRQYGSMQYEDEWIIYSSVLNTCKQYTLKWLDIRGNHDTFNVASQYDARNLFNKYAANRNMYNKSVYQYIHKTSFGLYAFNGIDIAPNPGPGRPFNFFAVLNKDLLANIYKISLMTTLNATIWFGHYPLSVTTSPHDLRKLLLTGVAYLCGHLHTLLSFFPQMYVVHKEGFMELELGDWKINRRFRIGVFDHDLFTFKDFTFKKSMEPLVVFTNPLDARFLINNKIPIYKVVQSTHIRLLVFHLYQINKVQVYINNELICNNASSEKNLYTCPWQPFLYSNGIHKVVAIVTDELGKSYHNSIDFSFDVRVPLQLSNMIILLLDFHILLRMGFYAIAANILLLPALLKYSHNLYIRMLWNLLSEACPQITYYIKNDFTFWYLTIYNFYLCVGPLSVGYFLTDQLGVLFSFGIYTSSTLLTGSLTYLYVSFQMVMFTLVSMFCVGDFGVHYRNRTKQSLLVRIILSLLIFYEMFASFSFFMSYGWMSCLFNGLNTWSLILLVFLFQKIKSKS</sequence>
<evidence type="ECO:0000259" key="2">
    <source>
        <dbReference type="Pfam" id="PF00149"/>
    </source>
</evidence>
<keyword evidence="1" id="KW-0472">Membrane</keyword>
<evidence type="ECO:0000313" key="4">
    <source>
        <dbReference type="Proteomes" id="UP001652625"/>
    </source>
</evidence>
<proteinExistence type="predicted"/>
<dbReference type="SUPFAM" id="SSF56300">
    <property type="entry name" value="Metallo-dependent phosphatases"/>
    <property type="match status" value="1"/>
</dbReference>
<feature type="transmembrane region" description="Helical" evidence="1">
    <location>
        <begin position="588"/>
        <end position="606"/>
    </location>
</feature>
<feature type="transmembrane region" description="Helical" evidence="1">
    <location>
        <begin position="509"/>
        <end position="530"/>
    </location>
</feature>
<dbReference type="Pfam" id="PF00149">
    <property type="entry name" value="Metallophos"/>
    <property type="match status" value="1"/>
</dbReference>
<protein>
    <submittedName>
        <fullName evidence="5">Transmembrane protein 62 isoform X2</fullName>
    </submittedName>
</protein>
<feature type="transmembrane region" description="Helical" evidence="1">
    <location>
        <begin position="555"/>
        <end position="576"/>
    </location>
</feature>
<evidence type="ECO:0000313" key="5">
    <source>
        <dbReference type="RefSeq" id="XP_065661315.1"/>
    </source>
</evidence>
<keyword evidence="4" id="KW-1185">Reference proteome</keyword>
<feature type="transmembrane region" description="Helical" evidence="1">
    <location>
        <begin position="457"/>
        <end position="477"/>
    </location>
</feature>
<evidence type="ECO:0000259" key="3">
    <source>
        <dbReference type="Pfam" id="PF24384"/>
    </source>
</evidence>